<gene>
    <name evidence="1" type="ORF">NCTC11297_01284</name>
</gene>
<dbReference type="EMBL" id="UGSP01000001">
    <property type="protein sequence ID" value="SUB24248.1"/>
    <property type="molecule type" value="Genomic_DNA"/>
</dbReference>
<dbReference type="Proteomes" id="UP000255098">
    <property type="component" value="Unassembled WGS sequence"/>
</dbReference>
<organism evidence="1 2">
    <name type="scientific">Avibacterium avium</name>
    <name type="common">Pasteurella avium</name>
    <dbReference type="NCBI Taxonomy" id="751"/>
    <lineage>
        <taxon>Bacteria</taxon>
        <taxon>Pseudomonadati</taxon>
        <taxon>Pseudomonadota</taxon>
        <taxon>Gammaproteobacteria</taxon>
        <taxon>Pasteurellales</taxon>
        <taxon>Pasteurellaceae</taxon>
        <taxon>Avibacterium</taxon>
    </lineage>
</organism>
<protein>
    <submittedName>
        <fullName evidence="1">Phage integrase family site-specific recombinase</fullName>
    </submittedName>
</protein>
<evidence type="ECO:0000313" key="2">
    <source>
        <dbReference type="Proteomes" id="UP000255098"/>
    </source>
</evidence>
<accession>A0A379ARC9</accession>
<dbReference type="AlphaFoldDB" id="A0A379ARC9"/>
<evidence type="ECO:0000313" key="1">
    <source>
        <dbReference type="EMBL" id="SUB24248.1"/>
    </source>
</evidence>
<sequence length="34" mass="3820">MARIIKPLTNTEIERAKPQNKPYTLFGSLSETAT</sequence>
<reference evidence="1 2" key="1">
    <citation type="submission" date="2018-06" db="EMBL/GenBank/DDBJ databases">
        <authorList>
            <consortium name="Pathogen Informatics"/>
            <person name="Doyle S."/>
        </authorList>
    </citation>
    <scope>NUCLEOTIDE SEQUENCE [LARGE SCALE GENOMIC DNA]</scope>
    <source>
        <strain evidence="2">NCTC 11297</strain>
    </source>
</reference>
<name>A0A379ARC9_AVIAV</name>
<proteinExistence type="predicted"/>
<keyword evidence="2" id="KW-1185">Reference proteome</keyword>